<comment type="caution">
    <text evidence="1">The sequence shown here is derived from an EMBL/GenBank/DDBJ whole genome shotgun (WGS) entry which is preliminary data.</text>
</comment>
<proteinExistence type="predicted"/>
<sequence length="120" mass="13729">MPKPKPIPIPAETRRRIAGRISMGAGRNELAREFGISTGVVSKIARENRLYFEHTGAASVATQARQIDQWAVRVDREDELLRAYLALPLTQRPDGSMTRQEKRLSYAIYNVNRHHKGQYR</sequence>
<evidence type="ECO:0000313" key="1">
    <source>
        <dbReference type="EMBL" id="TFC94041.1"/>
    </source>
</evidence>
<gene>
    <name evidence="1" type="ORF">E3T28_15915</name>
</gene>
<protein>
    <recommendedName>
        <fullName evidence="3">Helix-turn-helix domain-containing protein</fullName>
    </recommendedName>
</protein>
<evidence type="ECO:0008006" key="3">
    <source>
        <dbReference type="Google" id="ProtNLM"/>
    </source>
</evidence>
<dbReference type="EMBL" id="SOGQ01000088">
    <property type="protein sequence ID" value="TFC94041.1"/>
    <property type="molecule type" value="Genomic_DNA"/>
</dbReference>
<name>A0ABY2IWB6_9MICO</name>
<keyword evidence="2" id="KW-1185">Reference proteome</keyword>
<evidence type="ECO:0000313" key="2">
    <source>
        <dbReference type="Proteomes" id="UP000297853"/>
    </source>
</evidence>
<dbReference type="RefSeq" id="WP_134433128.1">
    <property type="nucleotide sequence ID" value="NZ_SOGQ01000088.1"/>
</dbReference>
<reference evidence="1 2" key="1">
    <citation type="submission" date="2019-03" db="EMBL/GenBank/DDBJ databases">
        <title>Genomics of glacier-inhabiting Cryobacterium strains.</title>
        <authorList>
            <person name="Liu Q."/>
            <person name="Xin Y.-H."/>
        </authorList>
    </citation>
    <scope>NUCLEOTIDE SEQUENCE [LARGE SCALE GENOMIC DNA]</scope>
    <source>
        <strain evidence="1 2">TMT1-23-1</strain>
    </source>
</reference>
<dbReference type="Proteomes" id="UP000297853">
    <property type="component" value="Unassembled WGS sequence"/>
</dbReference>
<organism evidence="1 2">
    <name type="scientific">Cryobacterium sinapicolor</name>
    <dbReference type="NCBI Taxonomy" id="1259236"/>
    <lineage>
        <taxon>Bacteria</taxon>
        <taxon>Bacillati</taxon>
        <taxon>Actinomycetota</taxon>
        <taxon>Actinomycetes</taxon>
        <taxon>Micrococcales</taxon>
        <taxon>Microbacteriaceae</taxon>
        <taxon>Cryobacterium</taxon>
    </lineage>
</organism>
<accession>A0ABY2IWB6</accession>